<dbReference type="OrthoDB" id="1906116at2759"/>
<reference evidence="3" key="2">
    <citation type="journal article" date="2022" name="Hortic Res">
        <title>The genome of Dioscorea zingiberensis sheds light on the biosynthesis, origin and evolution of the medicinally important diosgenin saponins.</title>
        <authorList>
            <person name="Li Y."/>
            <person name="Tan C."/>
            <person name="Li Z."/>
            <person name="Guo J."/>
            <person name="Li S."/>
            <person name="Chen X."/>
            <person name="Wang C."/>
            <person name="Dai X."/>
            <person name="Yang H."/>
            <person name="Song W."/>
            <person name="Hou L."/>
            <person name="Xu J."/>
            <person name="Tong Z."/>
            <person name="Xu A."/>
            <person name="Yuan X."/>
            <person name="Wang W."/>
            <person name="Yang Q."/>
            <person name="Chen L."/>
            <person name="Sun Z."/>
            <person name="Wang K."/>
            <person name="Pan B."/>
            <person name="Chen J."/>
            <person name="Bao Y."/>
            <person name="Liu F."/>
            <person name="Qi X."/>
            <person name="Gang D.R."/>
            <person name="Wen J."/>
            <person name="Li J."/>
        </authorList>
    </citation>
    <scope>NUCLEOTIDE SEQUENCE</scope>
    <source>
        <strain evidence="3">Dzin_1.0</strain>
    </source>
</reference>
<feature type="transmembrane region" description="Helical" evidence="2">
    <location>
        <begin position="182"/>
        <end position="206"/>
    </location>
</feature>
<organism evidence="3 4">
    <name type="scientific">Dioscorea zingiberensis</name>
    <dbReference type="NCBI Taxonomy" id="325984"/>
    <lineage>
        <taxon>Eukaryota</taxon>
        <taxon>Viridiplantae</taxon>
        <taxon>Streptophyta</taxon>
        <taxon>Embryophyta</taxon>
        <taxon>Tracheophyta</taxon>
        <taxon>Spermatophyta</taxon>
        <taxon>Magnoliopsida</taxon>
        <taxon>Liliopsida</taxon>
        <taxon>Dioscoreales</taxon>
        <taxon>Dioscoreaceae</taxon>
        <taxon>Dioscorea</taxon>
    </lineage>
</organism>
<feature type="transmembrane region" description="Helical" evidence="2">
    <location>
        <begin position="78"/>
        <end position="101"/>
    </location>
</feature>
<dbReference type="AlphaFoldDB" id="A0A9D5HDK2"/>
<evidence type="ECO:0000256" key="2">
    <source>
        <dbReference type="SAM" id="Phobius"/>
    </source>
</evidence>
<feature type="transmembrane region" description="Helical" evidence="2">
    <location>
        <begin position="14"/>
        <end position="43"/>
    </location>
</feature>
<dbReference type="EMBL" id="JAGGNH010000005">
    <property type="protein sequence ID" value="KAJ0972826.1"/>
    <property type="molecule type" value="Genomic_DNA"/>
</dbReference>
<feature type="transmembrane region" description="Helical" evidence="2">
    <location>
        <begin position="227"/>
        <end position="248"/>
    </location>
</feature>
<accession>A0A9D5HDK2</accession>
<dbReference type="InterPro" id="IPR040229">
    <property type="entry name" value="At3g27390-like"/>
</dbReference>
<keyword evidence="2" id="KW-1133">Transmembrane helix</keyword>
<gene>
    <name evidence="3" type="ORF">J5N97_020785</name>
</gene>
<dbReference type="Proteomes" id="UP001085076">
    <property type="component" value="Miscellaneous, Linkage group lg05"/>
</dbReference>
<feature type="transmembrane region" description="Helical" evidence="2">
    <location>
        <begin position="49"/>
        <end position="66"/>
    </location>
</feature>
<keyword evidence="2" id="KW-0472">Membrane</keyword>
<keyword evidence="4" id="KW-1185">Reference proteome</keyword>
<keyword evidence="2" id="KW-0812">Transmembrane</keyword>
<sequence length="599" mass="66587">MEPPRGFLASVWRFFYFLPFFLGLLILGIVKGALLCPLIFLIMTTGNSAIILGLWPAHAIWTYYCIARAKQLGCILKFVLCIGISFILVLWPPVGILASVLGGAGYGFFSPVIATFDAVGEGKTNVFFHCFWDGTWDTIKGSFTVVRDFNDVAFHSYFSVMSDLRLQDPPNGKPHELRLFDVLAAIIVGVIGVIVDLPMITLIALCKSPYMLLKGWNRLVHDLIGREGPFLETACVPFAGLAIILWPAAVAGSVVASILSSFFLGGYAAVVTYQESSIQKGLAYIIASLSIFDEYSNDVLDLPAGSCFPRPQYRMEESVHSSALSRPASFNKEKHDLKKTLSKTMSFKNKILEYKPIKLLEQLFIECKSHGETLVTQGVITTNDIEEAKSKKDGSGIISVGLPAYCILQALLRSIKANSDGLLLSDGTEITSTNKPKDTFFEWFLDPLLIIKDQIKCENLSEEEENYLCKLVLLVGDSERVSDIDAGLVPQNERRRAEICAFARRLQGITKSISRYPTFRRRFDGLVKTLYEGLEKKMGVNLSANGPRSTQRSITGRSLGRLFTQKSFGRRTNKGSDQEEEKSNVNSHQMHEHNEMLIP</sequence>
<dbReference type="PANTHER" id="PTHR31133">
    <property type="entry name" value="MEMBRANE PROTEIN"/>
    <property type="match status" value="1"/>
</dbReference>
<feature type="compositionally biased region" description="Basic and acidic residues" evidence="1">
    <location>
        <begin position="574"/>
        <end position="599"/>
    </location>
</feature>
<evidence type="ECO:0000313" key="3">
    <source>
        <dbReference type="EMBL" id="KAJ0972826.1"/>
    </source>
</evidence>
<feature type="region of interest" description="Disordered" evidence="1">
    <location>
        <begin position="566"/>
        <end position="599"/>
    </location>
</feature>
<reference evidence="3" key="1">
    <citation type="submission" date="2021-03" db="EMBL/GenBank/DDBJ databases">
        <authorList>
            <person name="Li Z."/>
            <person name="Yang C."/>
        </authorList>
    </citation>
    <scope>NUCLEOTIDE SEQUENCE</scope>
    <source>
        <strain evidence="3">Dzin_1.0</strain>
        <tissue evidence="3">Leaf</tissue>
    </source>
</reference>
<proteinExistence type="predicted"/>
<protein>
    <recommendedName>
        <fullName evidence="5">Steroid nuclear receptor ligand-binding</fullName>
    </recommendedName>
</protein>
<dbReference type="PANTHER" id="PTHR31133:SF3">
    <property type="entry name" value="TRANSMEMBRANE PROTEIN"/>
    <property type="match status" value="1"/>
</dbReference>
<evidence type="ECO:0008006" key="5">
    <source>
        <dbReference type="Google" id="ProtNLM"/>
    </source>
</evidence>
<evidence type="ECO:0000313" key="4">
    <source>
        <dbReference type="Proteomes" id="UP001085076"/>
    </source>
</evidence>
<name>A0A9D5HDK2_9LILI</name>
<comment type="caution">
    <text evidence="3">The sequence shown here is derived from an EMBL/GenBank/DDBJ whole genome shotgun (WGS) entry which is preliminary data.</text>
</comment>
<evidence type="ECO:0000256" key="1">
    <source>
        <dbReference type="SAM" id="MobiDB-lite"/>
    </source>
</evidence>